<gene>
    <name evidence="2" type="ORF">YBN1229_v1_4028</name>
</gene>
<name>A0A0D6JLQ7_9HYPH</name>
<accession>A0A0D6JLQ7</accession>
<protein>
    <submittedName>
        <fullName evidence="2">Uncharacterized protein</fullName>
    </submittedName>
</protein>
<sequence length="59" mass="6534">MTIRRVAIWQAWSLCSLAFVAKPVNGFFTAGAGSLVGILRVPGFCAAWRQLDWQLPEIL</sequence>
<keyword evidence="1" id="KW-0732">Signal</keyword>
<feature type="signal peptide" evidence="1">
    <location>
        <begin position="1"/>
        <end position="21"/>
    </location>
</feature>
<keyword evidence="3" id="KW-1185">Reference proteome</keyword>
<dbReference type="Proteomes" id="UP000033187">
    <property type="component" value="Chromosome 1"/>
</dbReference>
<proteinExistence type="predicted"/>
<evidence type="ECO:0000313" key="2">
    <source>
        <dbReference type="EMBL" id="CPR22595.1"/>
    </source>
</evidence>
<dbReference type="AlphaFoldDB" id="A0A0D6JLQ7"/>
<reference evidence="3" key="1">
    <citation type="submission" date="2015-02" db="EMBL/GenBank/DDBJ databases">
        <authorList>
            <person name="Chooi Y.-H."/>
        </authorList>
    </citation>
    <scope>NUCLEOTIDE SEQUENCE [LARGE SCALE GENOMIC DNA]</scope>
    <source>
        <strain evidence="3">strain Y</strain>
    </source>
</reference>
<dbReference type="KEGG" id="fiy:BN1229_v1_4028"/>
<evidence type="ECO:0000256" key="1">
    <source>
        <dbReference type="SAM" id="SignalP"/>
    </source>
</evidence>
<organism evidence="2 3">
    <name type="scientific">Candidatus Filomicrobium marinum</name>
    <dbReference type="NCBI Taxonomy" id="1608628"/>
    <lineage>
        <taxon>Bacteria</taxon>
        <taxon>Pseudomonadati</taxon>
        <taxon>Pseudomonadota</taxon>
        <taxon>Alphaproteobacteria</taxon>
        <taxon>Hyphomicrobiales</taxon>
        <taxon>Hyphomicrobiaceae</taxon>
        <taxon>Filomicrobium</taxon>
    </lineage>
</organism>
<feature type="chain" id="PRO_5002306363" evidence="1">
    <location>
        <begin position="22"/>
        <end position="59"/>
    </location>
</feature>
<dbReference type="EMBL" id="LN829119">
    <property type="protein sequence ID" value="CPR22595.1"/>
    <property type="molecule type" value="Genomic_DNA"/>
</dbReference>
<dbReference type="KEGG" id="fil:BN1229_v1_4041"/>
<evidence type="ECO:0000313" key="3">
    <source>
        <dbReference type="Proteomes" id="UP000033187"/>
    </source>
</evidence>